<evidence type="ECO:0000313" key="7">
    <source>
        <dbReference type="Proteomes" id="UP000824890"/>
    </source>
</evidence>
<dbReference type="Pfam" id="PF00010">
    <property type="entry name" value="HLH"/>
    <property type="match status" value="1"/>
</dbReference>
<evidence type="ECO:0000259" key="5">
    <source>
        <dbReference type="PROSITE" id="PS50888"/>
    </source>
</evidence>
<dbReference type="InterPro" id="IPR036638">
    <property type="entry name" value="HLH_DNA-bd_sf"/>
</dbReference>
<feature type="domain" description="BHLH" evidence="5">
    <location>
        <begin position="14"/>
        <end position="63"/>
    </location>
</feature>
<evidence type="ECO:0000256" key="1">
    <source>
        <dbReference type="ARBA" id="ARBA00004123"/>
    </source>
</evidence>
<feature type="domain" description="BHLH" evidence="5">
    <location>
        <begin position="182"/>
        <end position="231"/>
    </location>
</feature>
<protein>
    <recommendedName>
        <fullName evidence="5">BHLH domain-containing protein</fullName>
    </recommendedName>
</protein>
<dbReference type="PROSITE" id="PS50888">
    <property type="entry name" value="BHLH"/>
    <property type="match status" value="2"/>
</dbReference>
<comment type="caution">
    <text evidence="6">The sequence shown here is derived from an EMBL/GenBank/DDBJ whole genome shotgun (WGS) entry which is preliminary data.</text>
</comment>
<keyword evidence="3" id="KW-0804">Transcription</keyword>
<dbReference type="EMBL" id="JAGKQM010000006">
    <property type="protein sequence ID" value="KAH0921215.1"/>
    <property type="molecule type" value="Genomic_DNA"/>
</dbReference>
<evidence type="ECO:0000256" key="2">
    <source>
        <dbReference type="ARBA" id="ARBA00023015"/>
    </source>
</evidence>
<accession>A0ABQ8CVU6</accession>
<dbReference type="InterPro" id="IPR015660">
    <property type="entry name" value="MASH1/Ascl1a-like"/>
</dbReference>
<keyword evidence="2" id="KW-0805">Transcription regulation</keyword>
<dbReference type="InterPro" id="IPR011598">
    <property type="entry name" value="bHLH_dom"/>
</dbReference>
<evidence type="ECO:0000256" key="3">
    <source>
        <dbReference type="ARBA" id="ARBA00023163"/>
    </source>
</evidence>
<dbReference type="PANTHER" id="PTHR13935">
    <property type="entry name" value="ACHAETE-SCUTE TRANSCRIPTION FACTOR-RELATED"/>
    <property type="match status" value="1"/>
</dbReference>
<proteinExistence type="predicted"/>
<dbReference type="SMART" id="SM00353">
    <property type="entry name" value="HLH"/>
    <property type="match status" value="2"/>
</dbReference>
<comment type="subcellular location">
    <subcellularLocation>
        <location evidence="1">Nucleus</location>
    </subcellularLocation>
</comment>
<dbReference type="SUPFAM" id="SSF47459">
    <property type="entry name" value="HLH, helix-loop-helix DNA-binding domain"/>
    <property type="match status" value="2"/>
</dbReference>
<evidence type="ECO:0000313" key="6">
    <source>
        <dbReference type="EMBL" id="KAH0921215.1"/>
    </source>
</evidence>
<gene>
    <name evidence="6" type="ORF">HID58_021233</name>
</gene>
<keyword evidence="4" id="KW-0539">Nucleus</keyword>
<keyword evidence="7" id="KW-1185">Reference proteome</keyword>
<dbReference type="Gene3D" id="4.10.280.10">
    <property type="entry name" value="Helix-loop-helix DNA-binding domain"/>
    <property type="match status" value="2"/>
</dbReference>
<dbReference type="Proteomes" id="UP000824890">
    <property type="component" value="Unassembled WGS sequence"/>
</dbReference>
<dbReference type="PANTHER" id="PTHR13935:SF46">
    <property type="entry name" value="TRANSCRIPTION FACTOR BHLH167-RELATED"/>
    <property type="match status" value="1"/>
</dbReference>
<sequence length="342" mass="39309">MEREKEIGERSSLSLREKRNLREKERRMRMKDLFCLLSSHVSPTRRLPVPKLIEQATSYMIQLKEKVKYLQEKKKTLLGGEVGCRSEGSSSSLLPKLSIHSRGSIIEMNLIISVNMKRLSLHELMGVFEEEGAQVMSANLQNLNDRTAYTIIAQAIISRIGIDPSRIEKRRGRELGEGSSMSWKEQRNLREKERRMRMKHLCFTLSSHVSPTHRLPVPQLIDHSASYMIQLKEKVNKLREKKKTLLGEVGNHSEGSSFNLPKLSICSRGSIIKMNLIMDLNMKRVMLHELVSVFEEEGAQVMSANLQNLNDRITYTVTAQAIICRIGIDPSRIEERLRDIIF</sequence>
<reference evidence="6 7" key="1">
    <citation type="submission" date="2021-05" db="EMBL/GenBank/DDBJ databases">
        <title>Genome Assembly of Synthetic Allotetraploid Brassica napus Reveals Homoeologous Exchanges between Subgenomes.</title>
        <authorList>
            <person name="Davis J.T."/>
        </authorList>
    </citation>
    <scope>NUCLEOTIDE SEQUENCE [LARGE SCALE GENOMIC DNA]</scope>
    <source>
        <strain evidence="7">cv. Da-Ae</strain>
        <tissue evidence="6">Seedling</tissue>
    </source>
</reference>
<name>A0ABQ8CVU6_BRANA</name>
<organism evidence="6 7">
    <name type="scientific">Brassica napus</name>
    <name type="common">Rape</name>
    <dbReference type="NCBI Taxonomy" id="3708"/>
    <lineage>
        <taxon>Eukaryota</taxon>
        <taxon>Viridiplantae</taxon>
        <taxon>Streptophyta</taxon>
        <taxon>Embryophyta</taxon>
        <taxon>Tracheophyta</taxon>
        <taxon>Spermatophyta</taxon>
        <taxon>Magnoliopsida</taxon>
        <taxon>eudicotyledons</taxon>
        <taxon>Gunneridae</taxon>
        <taxon>Pentapetalae</taxon>
        <taxon>rosids</taxon>
        <taxon>malvids</taxon>
        <taxon>Brassicales</taxon>
        <taxon>Brassicaceae</taxon>
        <taxon>Brassiceae</taxon>
        <taxon>Brassica</taxon>
    </lineage>
</organism>
<evidence type="ECO:0000256" key="4">
    <source>
        <dbReference type="ARBA" id="ARBA00023242"/>
    </source>
</evidence>